<proteinExistence type="predicted"/>
<organism evidence="1 2">
    <name type="scientific">Vibrio panuliri</name>
    <dbReference type="NCBI Taxonomy" id="1381081"/>
    <lineage>
        <taxon>Bacteria</taxon>
        <taxon>Pseudomonadati</taxon>
        <taxon>Pseudomonadota</taxon>
        <taxon>Gammaproteobacteria</taxon>
        <taxon>Vibrionales</taxon>
        <taxon>Vibrionaceae</taxon>
        <taxon>Vibrio</taxon>
    </lineage>
</organism>
<keyword evidence="2" id="KW-1185">Reference proteome</keyword>
<protein>
    <recommendedName>
        <fullName evidence="3">Large polyvalent protein associated domain-containing protein</fullName>
    </recommendedName>
</protein>
<evidence type="ECO:0000313" key="2">
    <source>
        <dbReference type="Proteomes" id="UP000186039"/>
    </source>
</evidence>
<gene>
    <name evidence="1" type="ORF">BIY20_09600</name>
</gene>
<name>A0ABX3FFH0_9VIBR</name>
<sequence>MPAKTLQIEQARAERELEKKYTLTDVMTESWKSYSGAGSLISMELDKTDGSEKIDVDDEKNKDFIKEVLKTVPAQYHQEILNETDTKQSMFDLAERYQEQAKRDEIIMSHGIGGALLGGLFATVTDPIAWTGVGIAGKVTTAPKFLKMTRMQRAFAGGMVDVTATTAPVELLVAQNDPTYSSEDAMWAVGTSFLAGAAAGGLLNPDVKREVAKVVKRQEIQAAKAFIDKTEGVEASESLKKAEESTRQVKTTTKDIFEADAPDIAPEHYADVSMASQVFRSKVPSIRKLMNSLIPDELNKGQGENSLEWVEYKNEQILTELERGRQSSLRNYFMEQTGKRRGSQALEDEYQMKLYIARETGKPSGSPVIDAEAARTNAFMKDMLAMEKNSLFDEGIEGAGVKGAEDIPEVDNYIQRRWDVGKMKPEQGEVIINTLAEKINDLHYRKEGELFDPAWMKTEGGKRSLKLAELFYDKLTVGATLKSLDPVRLLSLDSIDQIKKQLNDWDVDSSTIQDIVKEMEHIEMLKPSDKGRAQFHKRRLQIDVTQPSRTTGRAPIEWLNTDPHALDASRIRNGLGRVALARQGITDVGTDLPKILADITREARQPDIEIDIASREFQSQLNLIQKSVDMILGRPMGTGSEGEQLMRIGSKAAYSAFGGMMGIAQLADMGNQVSYLGTNVLLANLKAFKANIKRAVKGGEEADDLFDECSYFVGSLADSAFTHRVTLKQDEFENATSKGLNRVENFLDKANRVTSFMSGINFLNDGMQRATVNMGIDHFVRFANGAKSKFNQGLLDELGVTEKEWQSIKGNILKHAEFDGKRTQKAGIENWDREARATFGRVMYKFTRNVVTEPYRTSLPSWMNTPIGKFIGTFRTHMFAAWPKVFLKNIKMIREGDIKRFMHFANMTAFGALSYMANEIISRKEEDRRFAIEDIAKGSFQRASYSSFMTMGIDQINYIATGENMFNYRTTGLGGDFITGAAPYGLYTKGKAAIEGGLRAVVDENYQYSQQDFRNAKGALVFGNMIGVSQLLQMGAEQLPKYSEEK</sequence>
<accession>A0ABX3FFH0</accession>
<dbReference type="Proteomes" id="UP000186039">
    <property type="component" value="Unassembled WGS sequence"/>
</dbReference>
<comment type="caution">
    <text evidence="1">The sequence shown here is derived from an EMBL/GenBank/DDBJ whole genome shotgun (WGS) entry which is preliminary data.</text>
</comment>
<dbReference type="RefSeq" id="WP_075714989.1">
    <property type="nucleotide sequence ID" value="NZ_AP019656.1"/>
</dbReference>
<reference evidence="1 2" key="1">
    <citation type="submission" date="2016-09" db="EMBL/GenBank/DDBJ databases">
        <title>Genomic Taxonomy of the Vibrionaceae.</title>
        <authorList>
            <person name="Gonzalez-Castillo A."/>
            <person name="Gomez-Gil B."/>
            <person name="Enciso-Ibarra K."/>
        </authorList>
    </citation>
    <scope>NUCLEOTIDE SEQUENCE [LARGE SCALE GENOMIC DNA]</scope>
    <source>
        <strain evidence="1 2">CAIM 1902</strain>
    </source>
</reference>
<dbReference type="EMBL" id="MJMH01000172">
    <property type="protein sequence ID" value="OLQ91647.1"/>
    <property type="molecule type" value="Genomic_DNA"/>
</dbReference>
<evidence type="ECO:0000313" key="1">
    <source>
        <dbReference type="EMBL" id="OLQ91647.1"/>
    </source>
</evidence>
<evidence type="ECO:0008006" key="3">
    <source>
        <dbReference type="Google" id="ProtNLM"/>
    </source>
</evidence>